<comment type="similarity">
    <text evidence="1">Belongs to the pym family.</text>
</comment>
<dbReference type="PANTHER" id="PTHR22959:SF0">
    <property type="entry name" value="PARTNER OF Y14 AND MAGO"/>
    <property type="match status" value="1"/>
</dbReference>
<accession>A0A023F6W5</accession>
<dbReference type="GO" id="GO:0005737">
    <property type="term" value="C:cytoplasm"/>
    <property type="evidence" value="ECO:0007669"/>
    <property type="project" value="TreeGrafter"/>
</dbReference>
<organism evidence="5">
    <name type="scientific">Triatoma infestans</name>
    <name type="common">Assassin bug</name>
    <dbReference type="NCBI Taxonomy" id="30076"/>
    <lineage>
        <taxon>Eukaryota</taxon>
        <taxon>Metazoa</taxon>
        <taxon>Ecdysozoa</taxon>
        <taxon>Arthropoda</taxon>
        <taxon>Hexapoda</taxon>
        <taxon>Insecta</taxon>
        <taxon>Pterygota</taxon>
        <taxon>Neoptera</taxon>
        <taxon>Paraneoptera</taxon>
        <taxon>Hemiptera</taxon>
        <taxon>Heteroptera</taxon>
        <taxon>Panheteroptera</taxon>
        <taxon>Cimicomorpha</taxon>
        <taxon>Reduviidae</taxon>
        <taxon>Triatominae</taxon>
        <taxon>Triatoma</taxon>
    </lineage>
</organism>
<dbReference type="AlphaFoldDB" id="A0A023F6W5"/>
<dbReference type="InterPro" id="IPR036348">
    <property type="entry name" value="WIBG_N_sf"/>
</dbReference>
<feature type="region of interest" description="Disordered" evidence="3">
    <location>
        <begin position="66"/>
        <end position="108"/>
    </location>
</feature>
<dbReference type="GO" id="GO:0035145">
    <property type="term" value="C:exon-exon junction complex"/>
    <property type="evidence" value="ECO:0007669"/>
    <property type="project" value="TreeGrafter"/>
</dbReference>
<dbReference type="Pfam" id="PF09282">
    <property type="entry name" value="Mago-bind"/>
    <property type="match status" value="2"/>
</dbReference>
<dbReference type="GO" id="GO:0003723">
    <property type="term" value="F:RNA binding"/>
    <property type="evidence" value="ECO:0007669"/>
    <property type="project" value="TreeGrafter"/>
</dbReference>
<reference evidence="5" key="1">
    <citation type="journal article" date="2014" name="PLoS Negl. Trop. Dis.">
        <title>An updated insight into the Sialotranscriptome of Triatoma infestans: developmental stage and geographic variations.</title>
        <authorList>
            <person name="Schwarz A."/>
            <person name="Medrano-Mercado N."/>
            <person name="Schaub G.A."/>
            <person name="Struchiner C.J."/>
            <person name="Bargues M.D."/>
            <person name="Levy M.Z."/>
            <person name="Ribeiro J.M."/>
        </authorList>
    </citation>
    <scope>NUCLEOTIDE SEQUENCE</scope>
    <source>
        <strain evidence="5">Chile</strain>
        <tissue evidence="5">Salivary glands</tissue>
    </source>
</reference>
<dbReference type="GO" id="GO:1903259">
    <property type="term" value="P:exon-exon junction complex disassembly"/>
    <property type="evidence" value="ECO:0007669"/>
    <property type="project" value="InterPro"/>
</dbReference>
<evidence type="ECO:0000313" key="5">
    <source>
        <dbReference type="EMBL" id="JAC17126.1"/>
    </source>
</evidence>
<name>A0A023F6W5_TRIIF</name>
<dbReference type="PANTHER" id="PTHR22959">
    <property type="entry name" value="PYM PROTEIN"/>
    <property type="match status" value="1"/>
</dbReference>
<dbReference type="EMBL" id="GBBI01001586">
    <property type="protein sequence ID" value="JAC17126.1"/>
    <property type="molecule type" value="mRNA"/>
</dbReference>
<evidence type="ECO:0000256" key="2">
    <source>
        <dbReference type="ARBA" id="ARBA00018898"/>
    </source>
</evidence>
<sequence>TFIPPSQRPDGTWRKPRRVKEGYVPQDEVPLYESRGKQWAKSRSSYPVGLDPDLIKATEAKQAVKTSGNTYSVPASQRPDGTWRKERRIRTGYIPPDETRPYECPGKVLAKSSTTSNYTTVIEEKQPAMFMPPLYEVTSVSPALVQALQSLAISDVGASKKKKKGATSAQPVPNPGAFDDYDTPPQPSVKSTPSPPQQQQQHSSGGGTKTTSSDGKKQESSSSAAVQSKKDTNSAVKKSTESTVSSEQSVITMSTIEPAKRLRNLKKKLRDIENLEQKIKTKELKNPDKDQIEKVSRKANVQAEILALELEVNMNVKTQNS</sequence>
<feature type="domain" description="WIBG Mago-binding" evidence="4">
    <location>
        <begin position="1"/>
        <end position="25"/>
    </location>
</feature>
<feature type="compositionally biased region" description="Low complexity" evidence="3">
    <location>
        <begin position="234"/>
        <end position="249"/>
    </location>
</feature>
<evidence type="ECO:0000256" key="1">
    <source>
        <dbReference type="ARBA" id="ARBA00009394"/>
    </source>
</evidence>
<dbReference type="SUPFAM" id="SSF101931">
    <property type="entry name" value="Pym (Within the bgcn gene intron protein, WIBG), N-terminal domain"/>
    <property type="match status" value="2"/>
</dbReference>
<dbReference type="InterPro" id="IPR039333">
    <property type="entry name" value="PYM1"/>
</dbReference>
<evidence type="ECO:0000256" key="3">
    <source>
        <dbReference type="SAM" id="MobiDB-lite"/>
    </source>
</evidence>
<feature type="non-terminal residue" evidence="5">
    <location>
        <position position="1"/>
    </location>
</feature>
<feature type="region of interest" description="Disordered" evidence="3">
    <location>
        <begin position="157"/>
        <end position="253"/>
    </location>
</feature>
<proteinExistence type="evidence at transcript level"/>
<feature type="region of interest" description="Disordered" evidence="3">
    <location>
        <begin position="1"/>
        <end position="21"/>
    </location>
</feature>
<feature type="domain" description="WIBG Mago-binding" evidence="4">
    <location>
        <begin position="69"/>
        <end position="95"/>
    </location>
</feature>
<protein>
    <recommendedName>
        <fullName evidence="2">Partner of Y14 and mago</fullName>
    </recommendedName>
</protein>
<dbReference type="InterPro" id="IPR015362">
    <property type="entry name" value="WIBG_mago-bd"/>
</dbReference>
<evidence type="ECO:0000259" key="4">
    <source>
        <dbReference type="SMART" id="SM01273"/>
    </source>
</evidence>
<feature type="compositionally biased region" description="Polar residues" evidence="3">
    <location>
        <begin position="66"/>
        <end position="75"/>
    </location>
</feature>
<dbReference type="SMART" id="SM01273">
    <property type="entry name" value="Mago-bind"/>
    <property type="match status" value="2"/>
</dbReference>
<feature type="compositionally biased region" description="Low complexity" evidence="3">
    <location>
        <begin position="188"/>
        <end position="213"/>
    </location>
</feature>